<dbReference type="VEuPathDB" id="FungiDB:RhiirFUN_018634"/>
<evidence type="ECO:0000313" key="1">
    <source>
        <dbReference type="EMBL" id="POG71373.1"/>
    </source>
</evidence>
<dbReference type="Proteomes" id="UP000018888">
    <property type="component" value="Unassembled WGS sequence"/>
</dbReference>
<evidence type="ECO:0008006" key="3">
    <source>
        <dbReference type="Google" id="ProtNLM"/>
    </source>
</evidence>
<protein>
    <recommendedName>
        <fullName evidence="3">Crinkler family protein</fullName>
    </recommendedName>
</protein>
<sequence>MSLDNIVDAIPEEPNELSEQERDNLYIYLTRNDTNLDNVEKLLNLCKTNNAKLVSVSEQPGATGNKRRKISDFEGDTGDNGSLAKAFMMLVTNYPPSSSGVDTMICPVSFMQICDSLSEKQVISGSVHEFRDYLGRDDVWYIVDARKPKEYRGKTILIFTPGEEILDLCNKWVGFLVNANIMSFVGETTQGNDISHRLVHIRTNVPEEEEAEEGKNLLYPFTSSTLRGPSNKPSVVQNDNEGVPYYSQIILEFASDYVAEGVINRLSEINKQVLLDFVKTSVDETECHSLNGKDSSEYVINMQKVQKRKNYCSAILIKSKPINTVLPTQMNSKPFNAFIYPTCFFQTTIAKKSGLEKYIKGTSGDIDLHFVVPKLIFSDYKKQHLHTAKGIVLRNKPSWLDRFKQYVIDVDLKLKDIQFQFIFSYDIWYLAYSPRSWLKLTNLEMSDSFSFRKKIISEERYTAQALVNKEVRKQLPDTVSDDALEKKKERALKIFELFNSCLLLVVDDLDVETDNDELEVDNEEIDL</sequence>
<reference evidence="1 2" key="2">
    <citation type="journal article" date="2018" name="New Phytol.">
        <title>High intraspecific genome diversity in the model arbuscular mycorrhizal symbiont Rhizophagus irregularis.</title>
        <authorList>
            <person name="Chen E.C.H."/>
            <person name="Morin E."/>
            <person name="Beaudet D."/>
            <person name="Noel J."/>
            <person name="Yildirir G."/>
            <person name="Ndikumana S."/>
            <person name="Charron P."/>
            <person name="St-Onge C."/>
            <person name="Giorgi J."/>
            <person name="Kruger M."/>
            <person name="Marton T."/>
            <person name="Ropars J."/>
            <person name="Grigoriev I.V."/>
            <person name="Hainaut M."/>
            <person name="Henrissat B."/>
            <person name="Roux C."/>
            <person name="Martin F."/>
            <person name="Corradi N."/>
        </authorList>
    </citation>
    <scope>NUCLEOTIDE SEQUENCE [LARGE SCALE GENOMIC DNA]</scope>
    <source>
        <strain evidence="1 2">DAOM 197198</strain>
    </source>
</reference>
<organism evidence="1 2">
    <name type="scientific">Rhizophagus irregularis (strain DAOM 181602 / DAOM 197198 / MUCL 43194)</name>
    <name type="common">Arbuscular mycorrhizal fungus</name>
    <name type="synonym">Glomus intraradices</name>
    <dbReference type="NCBI Taxonomy" id="747089"/>
    <lineage>
        <taxon>Eukaryota</taxon>
        <taxon>Fungi</taxon>
        <taxon>Fungi incertae sedis</taxon>
        <taxon>Mucoromycota</taxon>
        <taxon>Glomeromycotina</taxon>
        <taxon>Glomeromycetes</taxon>
        <taxon>Glomerales</taxon>
        <taxon>Glomeraceae</taxon>
        <taxon>Rhizophagus</taxon>
    </lineage>
</organism>
<reference evidence="1 2" key="1">
    <citation type="journal article" date="2013" name="Proc. Natl. Acad. Sci. U.S.A.">
        <title>Genome of an arbuscular mycorrhizal fungus provides insight into the oldest plant symbiosis.</title>
        <authorList>
            <person name="Tisserant E."/>
            <person name="Malbreil M."/>
            <person name="Kuo A."/>
            <person name="Kohler A."/>
            <person name="Symeonidi A."/>
            <person name="Balestrini R."/>
            <person name="Charron P."/>
            <person name="Duensing N."/>
            <person name="Frei Dit Frey N."/>
            <person name="Gianinazzi-Pearson V."/>
            <person name="Gilbert L.B."/>
            <person name="Handa Y."/>
            <person name="Herr J.R."/>
            <person name="Hijri M."/>
            <person name="Koul R."/>
            <person name="Kawaguchi M."/>
            <person name="Krajinski F."/>
            <person name="Lammers P.J."/>
            <person name="Masclaux F.G."/>
            <person name="Murat C."/>
            <person name="Morin E."/>
            <person name="Ndikumana S."/>
            <person name="Pagni M."/>
            <person name="Petitpierre D."/>
            <person name="Requena N."/>
            <person name="Rosikiewicz P."/>
            <person name="Riley R."/>
            <person name="Saito K."/>
            <person name="San Clemente H."/>
            <person name="Shapiro H."/>
            <person name="van Tuinen D."/>
            <person name="Becard G."/>
            <person name="Bonfante P."/>
            <person name="Paszkowski U."/>
            <person name="Shachar-Hill Y.Y."/>
            <person name="Tuskan G.A."/>
            <person name="Young P.W."/>
            <person name="Sanders I.R."/>
            <person name="Henrissat B."/>
            <person name="Rensing S.A."/>
            <person name="Grigoriev I.V."/>
            <person name="Corradi N."/>
            <person name="Roux C."/>
            <person name="Martin F."/>
        </authorList>
    </citation>
    <scope>NUCLEOTIDE SEQUENCE [LARGE SCALE GENOMIC DNA]</scope>
    <source>
        <strain evidence="1 2">DAOM 197198</strain>
    </source>
</reference>
<gene>
    <name evidence="1" type="ORF">GLOIN_2v1876087</name>
</gene>
<comment type="caution">
    <text evidence="1">The sequence shown here is derived from an EMBL/GenBank/DDBJ whole genome shotgun (WGS) entry which is preliminary data.</text>
</comment>
<proteinExistence type="predicted"/>
<keyword evidence="2" id="KW-1185">Reference proteome</keyword>
<dbReference type="AlphaFoldDB" id="A0A2P4Q155"/>
<evidence type="ECO:0000313" key="2">
    <source>
        <dbReference type="Proteomes" id="UP000018888"/>
    </source>
</evidence>
<dbReference type="EMBL" id="AUPC02000109">
    <property type="protein sequence ID" value="POG71373.1"/>
    <property type="molecule type" value="Genomic_DNA"/>
</dbReference>
<accession>A0A2P4Q155</accession>
<name>A0A2P4Q155_RHIID</name>